<protein>
    <submittedName>
        <fullName evidence="1">Uncharacterized protein</fullName>
    </submittedName>
</protein>
<accession>A0ACC0GHR5</accession>
<organism evidence="1 2">
    <name type="scientific">Camellia lanceoleosa</name>
    <dbReference type="NCBI Taxonomy" id="1840588"/>
    <lineage>
        <taxon>Eukaryota</taxon>
        <taxon>Viridiplantae</taxon>
        <taxon>Streptophyta</taxon>
        <taxon>Embryophyta</taxon>
        <taxon>Tracheophyta</taxon>
        <taxon>Spermatophyta</taxon>
        <taxon>Magnoliopsida</taxon>
        <taxon>eudicotyledons</taxon>
        <taxon>Gunneridae</taxon>
        <taxon>Pentapetalae</taxon>
        <taxon>asterids</taxon>
        <taxon>Ericales</taxon>
        <taxon>Theaceae</taxon>
        <taxon>Camellia</taxon>
    </lineage>
</organism>
<dbReference type="Proteomes" id="UP001060215">
    <property type="component" value="Chromosome 8"/>
</dbReference>
<evidence type="ECO:0000313" key="1">
    <source>
        <dbReference type="EMBL" id="KAI8000595.1"/>
    </source>
</evidence>
<proteinExistence type="predicted"/>
<sequence>MGFNHNLNLYTILILLLLFISSSSYASPSSSHEVNANPPSTIPSQNREFLMKNTSPFMLSKQEHTKKKKSMERRTMKRKKTKNFNSRAFSAMLPKGFIPPSGSSSCHNGNPNSVTLDCYFSTPKP</sequence>
<name>A0ACC0GHR5_9ERIC</name>
<evidence type="ECO:0000313" key="2">
    <source>
        <dbReference type="Proteomes" id="UP001060215"/>
    </source>
</evidence>
<keyword evidence="2" id="KW-1185">Reference proteome</keyword>
<dbReference type="EMBL" id="CM045765">
    <property type="protein sequence ID" value="KAI8000595.1"/>
    <property type="molecule type" value="Genomic_DNA"/>
</dbReference>
<gene>
    <name evidence="1" type="ORF">LOK49_LG09G02247</name>
</gene>
<comment type="caution">
    <text evidence="1">The sequence shown here is derived from an EMBL/GenBank/DDBJ whole genome shotgun (WGS) entry which is preliminary data.</text>
</comment>
<reference evidence="1 2" key="1">
    <citation type="journal article" date="2022" name="Plant J.">
        <title>Chromosome-level genome of Camellia lanceoleosa provides a valuable resource for understanding genome evolution and self-incompatibility.</title>
        <authorList>
            <person name="Gong W."/>
            <person name="Xiao S."/>
            <person name="Wang L."/>
            <person name="Liao Z."/>
            <person name="Chang Y."/>
            <person name="Mo W."/>
            <person name="Hu G."/>
            <person name="Li W."/>
            <person name="Zhao G."/>
            <person name="Zhu H."/>
            <person name="Hu X."/>
            <person name="Ji K."/>
            <person name="Xiang X."/>
            <person name="Song Q."/>
            <person name="Yuan D."/>
            <person name="Jin S."/>
            <person name="Zhang L."/>
        </authorList>
    </citation>
    <scope>NUCLEOTIDE SEQUENCE [LARGE SCALE GENOMIC DNA]</scope>
    <source>
        <strain evidence="1">SQ_2022a</strain>
    </source>
</reference>